<feature type="domain" description="GGDEF" evidence="2">
    <location>
        <begin position="218"/>
        <end position="351"/>
    </location>
</feature>
<dbReference type="InterPro" id="IPR000160">
    <property type="entry name" value="GGDEF_dom"/>
</dbReference>
<sequence length="357" mass="40377">MTHRPTLDADDYETRRLKALADYQILDTQRDDAFDEIVEAVSLICDTPIAVVNFIDRDRQWFKSEKGLGVQETPRDISICAHAILQPGVFVVPDTTQDARFANNPLVTGEPHLRFYAGALLKSKDGYPLGTLCALDYEPRELTQRQHFALQALANQVMAHMELMRSHRIQEALIRELQTTRQELEELSSIDSLTGSLNRRAFEERFQQEVAMIQRGAPSGALMLIDLDNFKNINDTYGHQSGDHVMVRFIELCRRVFRQYDVICRWGGDEFMVMLPRTSPSEATHVASRLHQQLAATPMLINSANSLYCTVSIGICAVTSSITMDMCLSITDALLYQVKKEGRNSTAVEPSDDSFRE</sequence>
<gene>
    <name evidence="3" type="ORF">M0220_14020</name>
</gene>
<dbReference type="KEGG" id="hqn:M0220_14020"/>
<keyword evidence="3" id="KW-0548">Nucleotidyltransferase</keyword>
<accession>A0AA46TPS9</accession>
<protein>
    <submittedName>
        <fullName evidence="3">Diguanylate cyclase</fullName>
        <ecNumber evidence="3">2.7.7.65</ecNumber>
    </submittedName>
</protein>
<proteinExistence type="predicted"/>
<organism evidence="3 4">
    <name type="scientific">Halomonas qinghailakensis</name>
    <dbReference type="NCBI Taxonomy" id="2937790"/>
    <lineage>
        <taxon>Bacteria</taxon>
        <taxon>Pseudomonadati</taxon>
        <taxon>Pseudomonadota</taxon>
        <taxon>Gammaproteobacteria</taxon>
        <taxon>Oceanospirillales</taxon>
        <taxon>Halomonadaceae</taxon>
        <taxon>Halomonas</taxon>
    </lineage>
</organism>
<dbReference type="Pfam" id="PF01590">
    <property type="entry name" value="GAF"/>
    <property type="match status" value="1"/>
</dbReference>
<dbReference type="Pfam" id="PF00990">
    <property type="entry name" value="GGDEF"/>
    <property type="match status" value="1"/>
</dbReference>
<evidence type="ECO:0000313" key="3">
    <source>
        <dbReference type="EMBL" id="UYO73979.1"/>
    </source>
</evidence>
<evidence type="ECO:0000313" key="4">
    <source>
        <dbReference type="Proteomes" id="UP001164935"/>
    </source>
</evidence>
<dbReference type="InterPro" id="IPR029787">
    <property type="entry name" value="Nucleotide_cyclase"/>
</dbReference>
<dbReference type="Proteomes" id="UP001164935">
    <property type="component" value="Chromosome"/>
</dbReference>
<name>A0AA46TPS9_9GAMM</name>
<comment type="cofactor">
    <cofactor evidence="1">
        <name>Mg(2+)</name>
        <dbReference type="ChEBI" id="CHEBI:18420"/>
    </cofactor>
</comment>
<dbReference type="SMART" id="SM00267">
    <property type="entry name" value="GGDEF"/>
    <property type="match status" value="1"/>
</dbReference>
<dbReference type="GO" id="GO:0052621">
    <property type="term" value="F:diguanylate cyclase activity"/>
    <property type="evidence" value="ECO:0007669"/>
    <property type="project" value="UniProtKB-EC"/>
</dbReference>
<keyword evidence="4" id="KW-1185">Reference proteome</keyword>
<dbReference type="EC" id="2.7.7.65" evidence="3"/>
<dbReference type="PANTHER" id="PTHR43102:SF2">
    <property type="entry name" value="GAF DOMAIN-CONTAINING PROTEIN"/>
    <property type="match status" value="1"/>
</dbReference>
<reference evidence="3" key="1">
    <citation type="submission" date="2022-05" db="EMBL/GenBank/DDBJ databases">
        <title>Complete sequence of a novel PHA-producing Halomonas strain.</title>
        <authorList>
            <person name="Zheng Z."/>
        </authorList>
    </citation>
    <scope>NUCLEOTIDE SEQUENCE</scope>
    <source>
        <strain evidence="3">ZZQ-149</strain>
    </source>
</reference>
<dbReference type="FunFam" id="3.30.70.270:FF:000001">
    <property type="entry name" value="Diguanylate cyclase domain protein"/>
    <property type="match status" value="1"/>
</dbReference>
<dbReference type="InterPro" id="IPR003018">
    <property type="entry name" value="GAF"/>
</dbReference>
<dbReference type="SMART" id="SM00065">
    <property type="entry name" value="GAF"/>
    <property type="match status" value="1"/>
</dbReference>
<evidence type="ECO:0000259" key="2">
    <source>
        <dbReference type="PROSITE" id="PS50887"/>
    </source>
</evidence>
<keyword evidence="3" id="KW-0808">Transferase</keyword>
<dbReference type="NCBIfam" id="TIGR00254">
    <property type="entry name" value="GGDEF"/>
    <property type="match status" value="1"/>
</dbReference>
<dbReference type="PANTHER" id="PTHR43102">
    <property type="entry name" value="SLR1143 PROTEIN"/>
    <property type="match status" value="1"/>
</dbReference>
<dbReference type="CDD" id="cd01949">
    <property type="entry name" value="GGDEF"/>
    <property type="match status" value="1"/>
</dbReference>
<dbReference type="AlphaFoldDB" id="A0AA46TPS9"/>
<evidence type="ECO:0000256" key="1">
    <source>
        <dbReference type="ARBA" id="ARBA00001946"/>
    </source>
</evidence>
<dbReference type="InterPro" id="IPR043128">
    <property type="entry name" value="Rev_trsase/Diguanyl_cyclase"/>
</dbReference>
<dbReference type="SUPFAM" id="SSF55073">
    <property type="entry name" value="Nucleotide cyclase"/>
    <property type="match status" value="1"/>
</dbReference>
<dbReference type="PROSITE" id="PS50887">
    <property type="entry name" value="GGDEF"/>
    <property type="match status" value="1"/>
</dbReference>
<dbReference type="RefSeq" id="WP_264018009.1">
    <property type="nucleotide sequence ID" value="NZ_CP096973.1"/>
</dbReference>
<dbReference type="SUPFAM" id="SSF55781">
    <property type="entry name" value="GAF domain-like"/>
    <property type="match status" value="1"/>
</dbReference>
<dbReference type="EMBL" id="CP096973">
    <property type="protein sequence ID" value="UYO73979.1"/>
    <property type="molecule type" value="Genomic_DNA"/>
</dbReference>
<dbReference type="InterPro" id="IPR029016">
    <property type="entry name" value="GAF-like_dom_sf"/>
</dbReference>
<dbReference type="Gene3D" id="3.30.450.40">
    <property type="match status" value="1"/>
</dbReference>
<dbReference type="Gene3D" id="3.30.70.270">
    <property type="match status" value="1"/>
</dbReference>